<feature type="signal peptide" evidence="2">
    <location>
        <begin position="1"/>
        <end position="20"/>
    </location>
</feature>
<proteinExistence type="predicted"/>
<protein>
    <submittedName>
        <fullName evidence="3">Uncharacterized protein</fullName>
    </submittedName>
</protein>
<feature type="region of interest" description="Disordered" evidence="1">
    <location>
        <begin position="44"/>
        <end position="68"/>
    </location>
</feature>
<dbReference type="Proteomes" id="UP000325945">
    <property type="component" value="Unassembled WGS sequence"/>
</dbReference>
<keyword evidence="4" id="KW-1185">Reference proteome</keyword>
<sequence>MRYSAIVSIMALGLTSFSAAAPLSEIAGSIGELVRREGIDHSPAESLGKGLLPFGSGGGGGSKRDIESSAAGKHYPYLSLVNETVANTHSMKTRIKLAQQNLHVEGYVMEFLGFDVATMRPPKGQLSGAAGLVNEGSQ</sequence>
<organism evidence="3 4">
    <name type="scientific">Aspergillus sergii</name>
    <dbReference type="NCBI Taxonomy" id="1034303"/>
    <lineage>
        <taxon>Eukaryota</taxon>
        <taxon>Fungi</taxon>
        <taxon>Dikarya</taxon>
        <taxon>Ascomycota</taxon>
        <taxon>Pezizomycotina</taxon>
        <taxon>Eurotiomycetes</taxon>
        <taxon>Eurotiomycetidae</taxon>
        <taxon>Eurotiales</taxon>
        <taxon>Aspergillaceae</taxon>
        <taxon>Aspergillus</taxon>
        <taxon>Aspergillus subgen. Circumdati</taxon>
    </lineage>
</organism>
<dbReference type="EMBL" id="ML741765">
    <property type="protein sequence ID" value="KAE8332604.1"/>
    <property type="molecule type" value="Genomic_DNA"/>
</dbReference>
<evidence type="ECO:0000313" key="4">
    <source>
        <dbReference type="Proteomes" id="UP000325945"/>
    </source>
</evidence>
<name>A0A5N6XH94_9EURO</name>
<evidence type="ECO:0000256" key="1">
    <source>
        <dbReference type="SAM" id="MobiDB-lite"/>
    </source>
</evidence>
<keyword evidence="2" id="KW-0732">Signal</keyword>
<feature type="chain" id="PRO_5024839122" evidence="2">
    <location>
        <begin position="21"/>
        <end position="138"/>
    </location>
</feature>
<accession>A0A5N6XH94</accession>
<evidence type="ECO:0000256" key="2">
    <source>
        <dbReference type="SAM" id="SignalP"/>
    </source>
</evidence>
<reference evidence="4" key="1">
    <citation type="submission" date="2019-04" db="EMBL/GenBank/DDBJ databases">
        <title>Friends and foes A comparative genomics studyof 23 Aspergillus species from section Flavi.</title>
        <authorList>
            <consortium name="DOE Joint Genome Institute"/>
            <person name="Kjaerbolling I."/>
            <person name="Vesth T."/>
            <person name="Frisvad J.C."/>
            <person name="Nybo J.L."/>
            <person name="Theobald S."/>
            <person name="Kildgaard S."/>
            <person name="Isbrandt T."/>
            <person name="Kuo A."/>
            <person name="Sato A."/>
            <person name="Lyhne E.K."/>
            <person name="Kogle M.E."/>
            <person name="Wiebenga A."/>
            <person name="Kun R.S."/>
            <person name="Lubbers R.J."/>
            <person name="Makela M.R."/>
            <person name="Barry K."/>
            <person name="Chovatia M."/>
            <person name="Clum A."/>
            <person name="Daum C."/>
            <person name="Haridas S."/>
            <person name="He G."/>
            <person name="LaButti K."/>
            <person name="Lipzen A."/>
            <person name="Mondo S."/>
            <person name="Riley R."/>
            <person name="Salamov A."/>
            <person name="Simmons B.A."/>
            <person name="Magnuson J.K."/>
            <person name="Henrissat B."/>
            <person name="Mortensen U.H."/>
            <person name="Larsen T.O."/>
            <person name="Devries R.P."/>
            <person name="Grigoriev I.V."/>
            <person name="Machida M."/>
            <person name="Baker S.E."/>
            <person name="Andersen M.R."/>
        </authorList>
    </citation>
    <scope>NUCLEOTIDE SEQUENCE [LARGE SCALE GENOMIC DNA]</scope>
    <source>
        <strain evidence="4">CBS 130017</strain>
    </source>
</reference>
<gene>
    <name evidence="3" type="ORF">BDV39DRAFT_200227</name>
</gene>
<dbReference type="AlphaFoldDB" id="A0A5N6XH94"/>
<evidence type="ECO:0000313" key="3">
    <source>
        <dbReference type="EMBL" id="KAE8332604.1"/>
    </source>
</evidence>